<proteinExistence type="predicted"/>
<feature type="region of interest" description="Disordered" evidence="1">
    <location>
        <begin position="50"/>
        <end position="72"/>
    </location>
</feature>
<accession>A0A3B1KDY6</accession>
<feature type="compositionally biased region" description="Polar residues" evidence="1">
    <location>
        <begin position="61"/>
        <end position="72"/>
    </location>
</feature>
<evidence type="ECO:0000256" key="1">
    <source>
        <dbReference type="SAM" id="MobiDB-lite"/>
    </source>
</evidence>
<reference evidence="2" key="3">
    <citation type="submission" date="2025-08" db="UniProtKB">
        <authorList>
            <consortium name="Ensembl"/>
        </authorList>
    </citation>
    <scope>IDENTIFICATION</scope>
</reference>
<organism evidence="2 3">
    <name type="scientific">Astyanax mexicanus</name>
    <name type="common">Blind cave fish</name>
    <name type="synonym">Astyanax fasciatus mexicanus</name>
    <dbReference type="NCBI Taxonomy" id="7994"/>
    <lineage>
        <taxon>Eukaryota</taxon>
        <taxon>Metazoa</taxon>
        <taxon>Chordata</taxon>
        <taxon>Craniata</taxon>
        <taxon>Vertebrata</taxon>
        <taxon>Euteleostomi</taxon>
        <taxon>Actinopterygii</taxon>
        <taxon>Neopterygii</taxon>
        <taxon>Teleostei</taxon>
        <taxon>Ostariophysi</taxon>
        <taxon>Characiformes</taxon>
        <taxon>Characoidei</taxon>
        <taxon>Acestrorhamphidae</taxon>
        <taxon>Acestrorhamphinae</taxon>
        <taxon>Astyanax</taxon>
    </lineage>
</organism>
<feature type="compositionally biased region" description="Low complexity" evidence="1">
    <location>
        <begin position="127"/>
        <end position="137"/>
    </location>
</feature>
<evidence type="ECO:0000313" key="2">
    <source>
        <dbReference type="Ensembl" id="ENSAMXP00000052703.1"/>
    </source>
</evidence>
<reference evidence="3" key="1">
    <citation type="submission" date="2013-03" db="EMBL/GenBank/DDBJ databases">
        <authorList>
            <person name="Jeffery W."/>
            <person name="Warren W."/>
            <person name="Wilson R.K."/>
        </authorList>
    </citation>
    <scope>NUCLEOTIDE SEQUENCE</scope>
    <source>
        <strain evidence="3">female</strain>
    </source>
</reference>
<dbReference type="AlphaFoldDB" id="A0A3B1KDY6"/>
<dbReference type="Bgee" id="ENSAMXG00000030859">
    <property type="expression patterns" value="Expressed in ovary"/>
</dbReference>
<reference evidence="2" key="4">
    <citation type="submission" date="2025-09" db="UniProtKB">
        <authorList>
            <consortium name="Ensembl"/>
        </authorList>
    </citation>
    <scope>IDENTIFICATION</scope>
</reference>
<dbReference type="Ensembl" id="ENSAMXT00000055643.1">
    <property type="protein sequence ID" value="ENSAMXP00000052703.1"/>
    <property type="gene ID" value="ENSAMXG00000030859.1"/>
</dbReference>
<protein>
    <submittedName>
        <fullName evidence="2">Uncharacterized protein</fullName>
    </submittedName>
</protein>
<reference evidence="3" key="2">
    <citation type="journal article" date="2014" name="Nat. Commun.">
        <title>The cavefish genome reveals candidate genes for eye loss.</title>
        <authorList>
            <person name="McGaugh S.E."/>
            <person name="Gross J.B."/>
            <person name="Aken B."/>
            <person name="Blin M."/>
            <person name="Borowsky R."/>
            <person name="Chalopin D."/>
            <person name="Hinaux H."/>
            <person name="Jeffery W.R."/>
            <person name="Keene A."/>
            <person name="Ma L."/>
            <person name="Minx P."/>
            <person name="Murphy D."/>
            <person name="O'Quin K.E."/>
            <person name="Retaux S."/>
            <person name="Rohner N."/>
            <person name="Searle S.M."/>
            <person name="Stahl B.A."/>
            <person name="Tabin C."/>
            <person name="Volff J.N."/>
            <person name="Yoshizawa M."/>
            <person name="Warren W.C."/>
        </authorList>
    </citation>
    <scope>NUCLEOTIDE SEQUENCE [LARGE SCALE GENOMIC DNA]</scope>
    <source>
        <strain evidence="3">female</strain>
    </source>
</reference>
<feature type="compositionally biased region" description="Basic and acidic residues" evidence="1">
    <location>
        <begin position="140"/>
        <end position="168"/>
    </location>
</feature>
<sequence length="168" mass="19037">MKTSIKVINIPISPPLSPGTFLLFLFCSYDTAIHLGANYSYLGYQPPSPSTALSPPHLTGPSKTNGERNTTATQLQQSARIYTRAPSPLHSRAGDWSCCTRCGNLRVLQRLCGRNTHENQQRRSDISSRVSSRVYYSPKQKSEREREREREREGIRGERCKGRKHICE</sequence>
<evidence type="ECO:0000313" key="3">
    <source>
        <dbReference type="Proteomes" id="UP000018467"/>
    </source>
</evidence>
<keyword evidence="3" id="KW-1185">Reference proteome</keyword>
<dbReference type="InParanoid" id="A0A3B1KDY6"/>
<dbReference type="Proteomes" id="UP000018467">
    <property type="component" value="Unassembled WGS sequence"/>
</dbReference>
<feature type="region of interest" description="Disordered" evidence="1">
    <location>
        <begin position="117"/>
        <end position="168"/>
    </location>
</feature>
<name>A0A3B1KDY6_ASTMX</name>
<feature type="compositionally biased region" description="Basic and acidic residues" evidence="1">
    <location>
        <begin position="117"/>
        <end position="126"/>
    </location>
</feature>